<sequence>MATLPTNKRTPKNSTEESPNGAFKTPTAQHVRSPITIDLTTFNIVQPGDSSDDTTSAPDMSSTKEVICKLRCREEEQLQKCIGVIKTMKAAIGRQKNVSMDVKNGLKELEEAVEMISDCRKKWKKAELQAGEHVQNALAPATKTQATSATGNKNVEKKEAHPSENVWRKDRAGRKKQAQEEKKAAAKASDSKQQQKIAGGQRKDDGAEKKKLKKNKQKNRNTKPRLDALLVKPAQGKSYADVLRELRSNAKPEETGTEIKAVRKTRAGDMLLELGPSTKDTADAKKSPLALLAQTCSQIGADTPNNKLFQAADKSGKSNSKSDSIKEKIPSESHKMNLKSYESSSNREKSGSPEDRSSSAINRVRTPITSKSHSANGRCSSNQSATSSRSSPATSERKTPAEAASEDACTPSKSNDRTTPHSPSTSSSKTTTSSILTSASDPAIKDLPLGTFKPGAMPPSSAFLGAYPPPGIPLGMDLMTSSLMSHHALKSGGLSPYLNYARMKNPSDLVPVCRDPYCTGCSLSSHLLGSAVSAKTASCPAGCSQCDHATSKASSYLGHNPAAAAYAHAQLAALAAASHLPYVCNWISGDASYCGKRFSSSDELLTHLRTHTSVGSVSEASALSMLSASTGLPPTHPLLHRTYPTPPLSPLATARYHPYSKPSLLPPTLTSSPLTTFPLGHPGLPPYLSPYSLYGPRLGATPEISPLPSASATIKRNKRKRGKQGILNDTPNLQEAKEVENQKKQKTQRNSARTVTKNLFLDDSDDIQSVETDDEDDAACIFCNELHTLSQRGEMWIRCQKCKKWRHNKCAGLNRKAETFTCDICKE</sequence>
<keyword evidence="1" id="KW-0863">Zinc-finger</keyword>
<keyword evidence="2" id="KW-1185">Reference proteome</keyword>
<organism evidence="1 2">
    <name type="scientific">Holotrichia oblita</name>
    <name type="common">Chafer beetle</name>
    <dbReference type="NCBI Taxonomy" id="644536"/>
    <lineage>
        <taxon>Eukaryota</taxon>
        <taxon>Metazoa</taxon>
        <taxon>Ecdysozoa</taxon>
        <taxon>Arthropoda</taxon>
        <taxon>Hexapoda</taxon>
        <taxon>Insecta</taxon>
        <taxon>Pterygota</taxon>
        <taxon>Neoptera</taxon>
        <taxon>Endopterygota</taxon>
        <taxon>Coleoptera</taxon>
        <taxon>Polyphaga</taxon>
        <taxon>Scarabaeiformia</taxon>
        <taxon>Scarabaeidae</taxon>
        <taxon>Melolonthinae</taxon>
        <taxon>Holotrichia</taxon>
    </lineage>
</organism>
<keyword evidence="1" id="KW-0479">Metal-binding</keyword>
<evidence type="ECO:0000313" key="2">
    <source>
        <dbReference type="Proteomes" id="UP001056778"/>
    </source>
</evidence>
<protein>
    <submittedName>
        <fullName evidence="1">Zinc-finger protein nolz1-related</fullName>
    </submittedName>
</protein>
<name>A0ACB9SYA1_HOLOL</name>
<gene>
    <name evidence="1" type="ORF">MML48_6g00010094</name>
</gene>
<accession>A0ACB9SYA1</accession>
<dbReference type="Proteomes" id="UP001056778">
    <property type="component" value="Chromosome 6"/>
</dbReference>
<dbReference type="EMBL" id="CM043020">
    <property type="protein sequence ID" value="KAI4459539.1"/>
    <property type="molecule type" value="Genomic_DNA"/>
</dbReference>
<comment type="caution">
    <text evidence="1">The sequence shown here is derived from an EMBL/GenBank/DDBJ whole genome shotgun (WGS) entry which is preliminary data.</text>
</comment>
<proteinExistence type="predicted"/>
<evidence type="ECO:0000313" key="1">
    <source>
        <dbReference type="EMBL" id="KAI4459539.1"/>
    </source>
</evidence>
<reference evidence="1" key="1">
    <citation type="submission" date="2022-04" db="EMBL/GenBank/DDBJ databases">
        <title>Chromosome-scale genome assembly of Holotrichia oblita Faldermann.</title>
        <authorList>
            <person name="Rongchong L."/>
        </authorList>
    </citation>
    <scope>NUCLEOTIDE SEQUENCE</scope>
    <source>
        <strain evidence="1">81SQS9</strain>
    </source>
</reference>
<keyword evidence="1" id="KW-0862">Zinc</keyword>